<proteinExistence type="predicted"/>
<protein>
    <submittedName>
        <fullName evidence="1">Uncharacterized protein</fullName>
    </submittedName>
</protein>
<organism evidence="1 2">
    <name type="scientific">Scortum barcoo</name>
    <name type="common">barcoo grunter</name>
    <dbReference type="NCBI Taxonomy" id="214431"/>
    <lineage>
        <taxon>Eukaryota</taxon>
        <taxon>Metazoa</taxon>
        <taxon>Chordata</taxon>
        <taxon>Craniata</taxon>
        <taxon>Vertebrata</taxon>
        <taxon>Euteleostomi</taxon>
        <taxon>Actinopterygii</taxon>
        <taxon>Neopterygii</taxon>
        <taxon>Teleostei</taxon>
        <taxon>Neoteleostei</taxon>
        <taxon>Acanthomorphata</taxon>
        <taxon>Eupercaria</taxon>
        <taxon>Centrarchiformes</taxon>
        <taxon>Terapontoidei</taxon>
        <taxon>Terapontidae</taxon>
        <taxon>Scortum</taxon>
    </lineage>
</organism>
<accession>A0ACB8WZN2</accession>
<comment type="caution">
    <text evidence="1">The sequence shown here is derived from an EMBL/GenBank/DDBJ whole genome shotgun (WGS) entry which is preliminary data.</text>
</comment>
<dbReference type="EMBL" id="CM041535">
    <property type="protein sequence ID" value="KAI3372173.1"/>
    <property type="molecule type" value="Genomic_DNA"/>
</dbReference>
<dbReference type="Proteomes" id="UP000831701">
    <property type="component" value="Chromosome 5"/>
</dbReference>
<name>A0ACB8WZN2_9TELE</name>
<evidence type="ECO:0000313" key="1">
    <source>
        <dbReference type="EMBL" id="KAI3372173.1"/>
    </source>
</evidence>
<sequence>MGGRVRWARESSLNRESEGEGGIPEQVYRLIYRLFDGRSAEALKMNLALIHDRLHIKTFWEKRIDNNCQYAQNEEERVKKSALTKSSEDSFIQDGKDVARQGDLHKALEFFKTAYNINQSEKLENRIKKIEELISQTELEDDDEQFVNVNGSGLMLFRDLHDKLYDYQRDGVAFLYSLYRDGRKGGLLADDMGLGKTIQVISFLSGMYDNELVKHTLLVMPTSLITNWTKEFAKWTPGMRVKEFHGISKGERTRNLEKVQRRGGVIITTYTMLINNWQQLSSYNGREFTWDYMILDEAHKIKSTTTKTAKSAYAIPSKNRVLLTGTPVQNNLREMWALFDFACQGTLLGTAKTFKTEYENPITRAREKDATPGEKVLGSRMSETLMAIIKPYFLRRTKSEVQKNKTNSTHQCKEEHSDNKDGQEAIPPKDSGAVMPKLTRKNDLIVWTYLSSVQEDIYRQFISLDHIKELLMTSRSPLAELNILKKLCDHPRLLSAAAIAKLGLEENTAEGQQNEDMESDTHSIANVADDTLISESGKLVFLFALLERLRQEGHRTLVFAHYRKVLDIIERILGNRGFKVMRLDGTITQIAEREKRITLFQTDKRYSVFLLTTQVGGVGITLTAADRVVIYDPSWNPATDAQAVDRAYRIGQTENVVIYRLITCGTVEEKIYRRQVFKDSLIRQNTGDKKNPFRYFSKQELKELFTLEDTQSSSTQLQLQALHSRHRRTDPELDEHIAHLHAMDIFGISDHDLMFSLDVNHDEAPEDQEAHHYIEGRVQKAQELMKAEQPVDNNRERAHEKKTRDPKPNESVTEEKPAEEEVIEESVVMSEAADAAAAGDGSLPYVTAVDEEEEQPNETSHSKYDSNMDLGNPHFTPLQNKRLSLEDSDMFSDHDVLDQETEPEERKLLSQLQMEGSFDVNKSLSERQHKEALRESFSNVHASAMDESMNDSIIVTKKKRVAVIYDSDDDDDDDDRQESIIEDLDNPNEDMEDEDEGGDEDDEAEKEDIIGLTHDELQLEETVGETLNTEEEEMSRVKTNRTKDIIRAIDIKPGDPEIQLMTIQLYRQLSQRTEEEEEEEDGDDGRKSDAAGGLLSAAAERKLPLQRQTDRQVSYVITVDGNDHVVHLERNELLLPADFTVFSYSPNGSLITSRPPVQVRDQSERLMKHCHYQGHVQDVEGSSVAMSICNGLRGVLHLSDQSYGIEPLDSAPDQHLVYRLQDVTSQPRGCGTPHEHGHGNATEHAQYEPQEIHHRQHSRMKRAVLHQTHYVELLLVVDFDRSRSMFALFVLQYMYMNKNETAVREEMVHLANFIDSIYIQLNVRVVLVGLEIWTQQNLISTDGAAGEVLSRFTQWREKNLITRRRHDSAQLILKKSFGGTAGMAFVSTVCSRSHGGGINAFINNNIPSFASIVAHELGHNLGMNHDDGRTCTCPTQACIMNSGATGSRNFSSCSADDFEKMILLTGGTCLLNVPRPDEAYSAPYCGNRLVDVGEECDCGSQKECEEDPCCEYQTCKLKRGAECAYGECCSKCKISKFSKVEFNAKNKPHLKLVAPPGPDQFLPGGTVCRARTDECDLPEYCNGSSSFCQSDVFVQNGQPCRNQQAYCYNGKCQHYDGQCQDILDPDPAKAAPEICFKDVNSKGDRFGNCGYHNYGFKKCESRNALCGKLQCSNVQAVTVFGIEPSIISTPIAGGKCYGVDFMLGSDVPDPGMVNEGTKCGDNKVRRGGERVEEGEEEERRGRRGEREEEERRGRRGEREEERC</sequence>
<evidence type="ECO:0000313" key="2">
    <source>
        <dbReference type="Proteomes" id="UP000831701"/>
    </source>
</evidence>
<reference evidence="1" key="1">
    <citation type="submission" date="2022-04" db="EMBL/GenBank/DDBJ databases">
        <title>Jade perch genome.</title>
        <authorList>
            <person name="Chao B."/>
        </authorList>
    </citation>
    <scope>NUCLEOTIDE SEQUENCE</scope>
    <source>
        <strain evidence="1">CB-2022</strain>
    </source>
</reference>
<keyword evidence="2" id="KW-1185">Reference proteome</keyword>
<gene>
    <name evidence="1" type="ORF">L3Q82_007026</name>
</gene>